<dbReference type="Pfam" id="PF13439">
    <property type="entry name" value="Glyco_transf_4"/>
    <property type="match status" value="1"/>
</dbReference>
<comment type="caution">
    <text evidence="3">The sequence shown here is derived from an EMBL/GenBank/DDBJ whole genome shotgun (WGS) entry which is preliminary data.</text>
</comment>
<organism evidence="3 4">
    <name type="scientific">Exilibacterium tricleocarpae</name>
    <dbReference type="NCBI Taxonomy" id="2591008"/>
    <lineage>
        <taxon>Bacteria</taxon>
        <taxon>Pseudomonadati</taxon>
        <taxon>Pseudomonadota</taxon>
        <taxon>Gammaproteobacteria</taxon>
        <taxon>Cellvibrionales</taxon>
        <taxon>Cellvibrionaceae</taxon>
        <taxon>Exilibacterium</taxon>
    </lineage>
</organism>
<dbReference type="AlphaFoldDB" id="A0A545T3G3"/>
<feature type="domain" description="Glycosyl transferase family 1" evidence="1">
    <location>
        <begin position="192"/>
        <end position="335"/>
    </location>
</feature>
<dbReference type="GO" id="GO:1901135">
    <property type="term" value="P:carbohydrate derivative metabolic process"/>
    <property type="evidence" value="ECO:0007669"/>
    <property type="project" value="UniProtKB-ARBA"/>
</dbReference>
<evidence type="ECO:0000313" key="4">
    <source>
        <dbReference type="Proteomes" id="UP000319732"/>
    </source>
</evidence>
<name>A0A545T3G3_9GAMM</name>
<keyword evidence="4" id="KW-1185">Reference proteome</keyword>
<feature type="domain" description="Glycosyltransferase subfamily 4-like N-terminal" evidence="2">
    <location>
        <begin position="20"/>
        <end position="175"/>
    </location>
</feature>
<dbReference type="RefSeq" id="WP_142928522.1">
    <property type="nucleotide sequence ID" value="NZ_ML660099.1"/>
</dbReference>
<dbReference type="CDD" id="cd03811">
    <property type="entry name" value="GT4_GT28_WabH-like"/>
    <property type="match status" value="1"/>
</dbReference>
<evidence type="ECO:0000259" key="2">
    <source>
        <dbReference type="Pfam" id="PF13439"/>
    </source>
</evidence>
<reference evidence="3 4" key="1">
    <citation type="submission" date="2019-06" db="EMBL/GenBank/DDBJ databases">
        <title>Whole genome sequence for Cellvibrionaceae sp. R142.</title>
        <authorList>
            <person name="Wang G."/>
        </authorList>
    </citation>
    <scope>NUCLEOTIDE SEQUENCE [LARGE SCALE GENOMIC DNA]</scope>
    <source>
        <strain evidence="3 4">R142</strain>
    </source>
</reference>
<dbReference type="SUPFAM" id="SSF53756">
    <property type="entry name" value="UDP-Glycosyltransferase/glycogen phosphorylase"/>
    <property type="match status" value="1"/>
</dbReference>
<protein>
    <submittedName>
        <fullName evidence="3">Glycosyltransferase</fullName>
    </submittedName>
</protein>
<dbReference type="EMBL" id="VHSG01000020">
    <property type="protein sequence ID" value="TQV71746.1"/>
    <property type="molecule type" value="Genomic_DNA"/>
</dbReference>
<dbReference type="PANTHER" id="PTHR12526:SF630">
    <property type="entry name" value="GLYCOSYLTRANSFERASE"/>
    <property type="match status" value="1"/>
</dbReference>
<evidence type="ECO:0000259" key="1">
    <source>
        <dbReference type="Pfam" id="PF00534"/>
    </source>
</evidence>
<dbReference type="InterPro" id="IPR001296">
    <property type="entry name" value="Glyco_trans_1"/>
</dbReference>
<dbReference type="OrthoDB" id="9775208at2"/>
<dbReference type="GO" id="GO:0016757">
    <property type="term" value="F:glycosyltransferase activity"/>
    <property type="evidence" value="ECO:0007669"/>
    <property type="project" value="InterPro"/>
</dbReference>
<proteinExistence type="predicted"/>
<dbReference type="PANTHER" id="PTHR12526">
    <property type="entry name" value="GLYCOSYLTRANSFERASE"/>
    <property type="match status" value="1"/>
</dbReference>
<sequence length="370" mass="40822">MADNKPLKVVHIISGDRWAGAEAQAYTLLKELDRHCDVHVILMNDGELADRLRTSGLKVSVIDEAKYNSFKILGLLISRLRRLQPHIVHTHRQKENILGSIANFVGARAISLRTVHGAPEFTASGRQKVQVLADRYCGKYLQKAVIAVSDELAAQLGALFPRRSIHTILNGIDPDAVRSGLTCPDFKQCHPDDRHIGIVGRVEPVKRPDIFLQMAKLLLQDAPQTSWRFHVFGDGSLLAAMKQMSHDLHIDAQVTFHGHRQDIRSCIDALDAVVMPSDHEGLPMTALEAVALGTPFFCHKVGGLTDLLARYPQYLIAENRPARYAEALRFTLDGQAAVQSSPQTLDADYLASTNGAKVSALYHQLTGRTA</sequence>
<keyword evidence="3" id="KW-0808">Transferase</keyword>
<evidence type="ECO:0000313" key="3">
    <source>
        <dbReference type="EMBL" id="TQV71746.1"/>
    </source>
</evidence>
<dbReference type="Pfam" id="PF00534">
    <property type="entry name" value="Glycos_transf_1"/>
    <property type="match status" value="1"/>
</dbReference>
<dbReference type="InterPro" id="IPR028098">
    <property type="entry name" value="Glyco_trans_4-like_N"/>
</dbReference>
<dbReference type="Gene3D" id="3.40.50.2000">
    <property type="entry name" value="Glycogen Phosphorylase B"/>
    <property type="match status" value="2"/>
</dbReference>
<gene>
    <name evidence="3" type="ORF">FKG94_19040</name>
</gene>
<accession>A0A545T3G3</accession>
<dbReference type="Proteomes" id="UP000319732">
    <property type="component" value="Unassembled WGS sequence"/>
</dbReference>